<sequence>MSISLINSFGSNAIEAEIDILPFKYACFLYKHLWWIGMVQDINREEADIAVKFMHRHGPFASFKWPSRDARFPMHILCAKIDITLTETGRTYHLSEVNVQKNN</sequence>
<feature type="non-terminal residue" evidence="1">
    <location>
        <position position="103"/>
    </location>
</feature>
<accession>A0AAV2RLK6</accession>
<protein>
    <submittedName>
        <fullName evidence="1">Uncharacterized protein</fullName>
    </submittedName>
</protein>
<dbReference type="AlphaFoldDB" id="A0AAV2RLK6"/>
<proteinExistence type="predicted"/>
<reference evidence="1 2" key="1">
    <citation type="submission" date="2024-05" db="EMBL/GenBank/DDBJ databases">
        <authorList>
            <person name="Wallberg A."/>
        </authorList>
    </citation>
    <scope>NUCLEOTIDE SEQUENCE [LARGE SCALE GENOMIC DNA]</scope>
</reference>
<name>A0AAV2RLK6_MEGNR</name>
<gene>
    <name evidence="1" type="ORF">MNOR_LOCUS26137</name>
</gene>
<keyword evidence="2" id="KW-1185">Reference proteome</keyword>
<evidence type="ECO:0000313" key="2">
    <source>
        <dbReference type="Proteomes" id="UP001497623"/>
    </source>
</evidence>
<dbReference type="EMBL" id="CAXKWB010025701">
    <property type="protein sequence ID" value="CAL4128518.1"/>
    <property type="molecule type" value="Genomic_DNA"/>
</dbReference>
<evidence type="ECO:0000313" key="1">
    <source>
        <dbReference type="EMBL" id="CAL4128518.1"/>
    </source>
</evidence>
<comment type="caution">
    <text evidence="1">The sequence shown here is derived from an EMBL/GenBank/DDBJ whole genome shotgun (WGS) entry which is preliminary data.</text>
</comment>
<organism evidence="1 2">
    <name type="scientific">Meganyctiphanes norvegica</name>
    <name type="common">Northern krill</name>
    <name type="synonym">Thysanopoda norvegica</name>
    <dbReference type="NCBI Taxonomy" id="48144"/>
    <lineage>
        <taxon>Eukaryota</taxon>
        <taxon>Metazoa</taxon>
        <taxon>Ecdysozoa</taxon>
        <taxon>Arthropoda</taxon>
        <taxon>Crustacea</taxon>
        <taxon>Multicrustacea</taxon>
        <taxon>Malacostraca</taxon>
        <taxon>Eumalacostraca</taxon>
        <taxon>Eucarida</taxon>
        <taxon>Euphausiacea</taxon>
        <taxon>Euphausiidae</taxon>
        <taxon>Meganyctiphanes</taxon>
    </lineage>
</organism>
<dbReference type="Proteomes" id="UP001497623">
    <property type="component" value="Unassembled WGS sequence"/>
</dbReference>